<dbReference type="EC" id="1.8.4.12" evidence="2"/>
<evidence type="ECO:0000256" key="6">
    <source>
        <dbReference type="ARBA" id="ARBA00048488"/>
    </source>
</evidence>
<comment type="catalytic activity">
    <reaction evidence="6">
        <text>L-methionyl-[protein] + [thioredoxin]-disulfide + H2O = L-methionyl-(R)-S-oxide-[protein] + [thioredoxin]-dithiol</text>
        <dbReference type="Rhea" id="RHEA:24164"/>
        <dbReference type="Rhea" id="RHEA-COMP:10698"/>
        <dbReference type="Rhea" id="RHEA-COMP:10700"/>
        <dbReference type="Rhea" id="RHEA-COMP:12313"/>
        <dbReference type="Rhea" id="RHEA-COMP:12314"/>
        <dbReference type="ChEBI" id="CHEBI:15377"/>
        <dbReference type="ChEBI" id="CHEBI:16044"/>
        <dbReference type="ChEBI" id="CHEBI:29950"/>
        <dbReference type="ChEBI" id="CHEBI:45764"/>
        <dbReference type="ChEBI" id="CHEBI:50058"/>
        <dbReference type="EC" id="1.8.4.12"/>
    </reaction>
</comment>
<dbReference type="InterPro" id="IPR028427">
    <property type="entry name" value="Met_Sox_Rdtase_MsrB"/>
</dbReference>
<keyword evidence="3" id="KW-0479">Metal-binding</keyword>
<evidence type="ECO:0000259" key="7">
    <source>
        <dbReference type="PROSITE" id="PS51790"/>
    </source>
</evidence>
<proteinExistence type="predicted"/>
<dbReference type="Gene3D" id="2.170.150.20">
    <property type="entry name" value="Peptide methionine sulfoxide reductase"/>
    <property type="match status" value="1"/>
</dbReference>
<dbReference type="AlphaFoldDB" id="A0A2H0B533"/>
<dbReference type="GO" id="GO:0033743">
    <property type="term" value="F:peptide-methionine (R)-S-oxide reductase activity"/>
    <property type="evidence" value="ECO:0007669"/>
    <property type="project" value="UniProtKB-EC"/>
</dbReference>
<comment type="caution">
    <text evidence="8">The sequence shown here is derived from an EMBL/GenBank/DDBJ whole genome shotgun (WGS) entry which is preliminary data.</text>
</comment>
<dbReference type="EMBL" id="PCSR01000114">
    <property type="protein sequence ID" value="PIP52746.1"/>
    <property type="molecule type" value="Genomic_DNA"/>
</dbReference>
<dbReference type="InterPro" id="IPR002579">
    <property type="entry name" value="Met_Sox_Rdtase_MsrB_dom"/>
</dbReference>
<name>A0A2H0B533_9BACT</name>
<evidence type="ECO:0000256" key="5">
    <source>
        <dbReference type="ARBA" id="ARBA00023002"/>
    </source>
</evidence>
<keyword evidence="4" id="KW-0862">Zinc</keyword>
<protein>
    <recommendedName>
        <fullName evidence="2">peptide-methionine (R)-S-oxide reductase</fullName>
        <ecNumber evidence="2">1.8.4.12</ecNumber>
    </recommendedName>
</protein>
<feature type="non-terminal residue" evidence="8">
    <location>
        <position position="1"/>
    </location>
</feature>
<dbReference type="GO" id="GO:0030091">
    <property type="term" value="P:protein repair"/>
    <property type="evidence" value="ECO:0007669"/>
    <property type="project" value="InterPro"/>
</dbReference>
<dbReference type="GO" id="GO:0006979">
    <property type="term" value="P:response to oxidative stress"/>
    <property type="evidence" value="ECO:0007669"/>
    <property type="project" value="InterPro"/>
</dbReference>
<comment type="cofactor">
    <cofactor evidence="1">
        <name>Zn(2+)</name>
        <dbReference type="ChEBI" id="CHEBI:29105"/>
    </cofactor>
</comment>
<dbReference type="Pfam" id="PF01641">
    <property type="entry name" value="SelR"/>
    <property type="match status" value="1"/>
</dbReference>
<dbReference type="Proteomes" id="UP000229459">
    <property type="component" value="Unassembled WGS sequence"/>
</dbReference>
<dbReference type="PANTHER" id="PTHR46081">
    <property type="entry name" value="PEPTIDE METHIONINE SULFOXIDE REDUCTASE 2"/>
    <property type="match status" value="1"/>
</dbReference>
<accession>A0A2H0B533</accession>
<evidence type="ECO:0000256" key="3">
    <source>
        <dbReference type="ARBA" id="ARBA00022723"/>
    </source>
</evidence>
<evidence type="ECO:0000256" key="1">
    <source>
        <dbReference type="ARBA" id="ARBA00001947"/>
    </source>
</evidence>
<dbReference type="SUPFAM" id="SSF51316">
    <property type="entry name" value="Mss4-like"/>
    <property type="match status" value="1"/>
</dbReference>
<feature type="domain" description="MsrB" evidence="7">
    <location>
        <begin position="1"/>
        <end position="113"/>
    </location>
</feature>
<gene>
    <name evidence="8" type="primary">msrB</name>
    <name evidence="8" type="ORF">COX08_04770</name>
</gene>
<organism evidence="8 9">
    <name type="scientific">Candidatus Beckwithbacteria bacterium CG23_combo_of_CG06-09_8_20_14_all_34_8</name>
    <dbReference type="NCBI Taxonomy" id="1974497"/>
    <lineage>
        <taxon>Bacteria</taxon>
        <taxon>Candidatus Beckwithiibacteriota</taxon>
    </lineage>
</organism>
<dbReference type="InterPro" id="IPR011057">
    <property type="entry name" value="Mss4-like_sf"/>
</dbReference>
<dbReference type="GO" id="GO:0046872">
    <property type="term" value="F:metal ion binding"/>
    <property type="evidence" value="ECO:0007669"/>
    <property type="project" value="UniProtKB-KW"/>
</dbReference>
<dbReference type="NCBIfam" id="NF004036">
    <property type="entry name" value="PRK05508.1"/>
    <property type="match status" value="1"/>
</dbReference>
<evidence type="ECO:0000313" key="8">
    <source>
        <dbReference type="EMBL" id="PIP52746.1"/>
    </source>
</evidence>
<dbReference type="PANTHER" id="PTHR46081:SF8">
    <property type="entry name" value="PEPTIDE METHIONINE SULFOXIDE REDUCTASE 2"/>
    <property type="match status" value="1"/>
</dbReference>
<evidence type="ECO:0000256" key="4">
    <source>
        <dbReference type="ARBA" id="ARBA00022833"/>
    </source>
</evidence>
<sequence>TDKQKEVIENKVTEPPFSGEYDDFWQTGIYLCRRCHAPLYRSNDKFDAHCGWPSFDNEIPDAVKRIFDSDGVRTEIICAKCGSHLGHVFEGENLTSKNIRHCVNSLSMKFVPEGS</sequence>
<evidence type="ECO:0000256" key="2">
    <source>
        <dbReference type="ARBA" id="ARBA00012499"/>
    </source>
</evidence>
<dbReference type="NCBIfam" id="TIGR00357">
    <property type="entry name" value="peptide-methionine (R)-S-oxide reductase MsrB"/>
    <property type="match status" value="1"/>
</dbReference>
<reference evidence="8 9" key="1">
    <citation type="submission" date="2017-09" db="EMBL/GenBank/DDBJ databases">
        <title>Depth-based differentiation of microbial function through sediment-hosted aquifers and enrichment of novel symbionts in the deep terrestrial subsurface.</title>
        <authorList>
            <person name="Probst A.J."/>
            <person name="Ladd B."/>
            <person name="Jarett J.K."/>
            <person name="Geller-Mcgrath D.E."/>
            <person name="Sieber C.M."/>
            <person name="Emerson J.B."/>
            <person name="Anantharaman K."/>
            <person name="Thomas B.C."/>
            <person name="Malmstrom R."/>
            <person name="Stieglmeier M."/>
            <person name="Klingl A."/>
            <person name="Woyke T."/>
            <person name="Ryan C.M."/>
            <person name="Banfield J.F."/>
        </authorList>
    </citation>
    <scope>NUCLEOTIDE SEQUENCE [LARGE SCALE GENOMIC DNA]</scope>
    <source>
        <strain evidence="8">CG23_combo_of_CG06-09_8_20_14_all_34_8</strain>
    </source>
</reference>
<keyword evidence="5" id="KW-0560">Oxidoreductase</keyword>
<dbReference type="PROSITE" id="PS51790">
    <property type="entry name" value="MSRB"/>
    <property type="match status" value="1"/>
</dbReference>
<evidence type="ECO:0000313" key="9">
    <source>
        <dbReference type="Proteomes" id="UP000229459"/>
    </source>
</evidence>